<evidence type="ECO:0000256" key="2">
    <source>
        <dbReference type="ARBA" id="ARBA00024446"/>
    </source>
</evidence>
<dbReference type="Proteomes" id="UP000238877">
    <property type="component" value="Unassembled WGS sequence"/>
</dbReference>
<dbReference type="EMBL" id="PPDF01000008">
    <property type="protein sequence ID" value="PQL25316.1"/>
    <property type="molecule type" value="Genomic_DNA"/>
</dbReference>
<dbReference type="NCBIfam" id="TIGR04501">
    <property type="entry name" value="microcomp_PduB"/>
    <property type="match status" value="1"/>
</dbReference>
<keyword evidence="2" id="KW-1283">Bacterial microcompartment</keyword>
<organism evidence="4 5">
    <name type="scientific">Veillonella tobetsuensis</name>
    <dbReference type="NCBI Taxonomy" id="1110546"/>
    <lineage>
        <taxon>Bacteria</taxon>
        <taxon>Bacillati</taxon>
        <taxon>Bacillota</taxon>
        <taxon>Negativicutes</taxon>
        <taxon>Veillonellales</taxon>
        <taxon>Veillonellaceae</taxon>
        <taxon>Veillonella</taxon>
    </lineage>
</organism>
<dbReference type="GO" id="GO:0005198">
    <property type="term" value="F:structural molecule activity"/>
    <property type="evidence" value="ECO:0007669"/>
    <property type="project" value="InterPro"/>
</dbReference>
<feature type="domain" description="BMC circularly permuted" evidence="3">
    <location>
        <begin position="55"/>
        <end position="173"/>
    </location>
</feature>
<comment type="subcellular location">
    <subcellularLocation>
        <location evidence="1">Bacterial microcompartment</location>
    </subcellularLocation>
</comment>
<protein>
    <submittedName>
        <fullName evidence="4">Propanediol utilization microcompartment protein PduB</fullName>
    </submittedName>
</protein>
<dbReference type="SUPFAM" id="SSF143414">
    <property type="entry name" value="CcmK-like"/>
    <property type="match status" value="2"/>
</dbReference>
<gene>
    <name evidence="4" type="ORF">VTHSUH11_04350</name>
</gene>
<dbReference type="InterPro" id="IPR000249">
    <property type="entry name" value="BMC_dom"/>
</dbReference>
<dbReference type="CDD" id="cd07047">
    <property type="entry name" value="BMC_PduB_repeat1"/>
    <property type="match status" value="1"/>
</dbReference>
<reference evidence="4 5" key="1">
    <citation type="submission" date="2018-01" db="EMBL/GenBank/DDBJ databases">
        <title>Draft genome sequences of clinical isolates and type strains of oral Veillonella including Veillonella infantum sp., nov.</title>
        <authorList>
            <person name="Mashima I."/>
            <person name="Liao Y.-C."/>
            <person name="Sabharwal A."/>
            <person name="Haase E.M."/>
            <person name="Nakazawa F."/>
            <person name="Scannapieco F.A."/>
        </authorList>
    </citation>
    <scope>NUCLEOTIDE SEQUENCE [LARGE SCALE GENOMIC DNA]</scope>
    <source>
        <strain evidence="4 5">Y6</strain>
    </source>
</reference>
<dbReference type="Gene3D" id="3.30.70.1710">
    <property type="match status" value="2"/>
</dbReference>
<dbReference type="InterPro" id="IPR037233">
    <property type="entry name" value="CcmK-like_sf"/>
</dbReference>
<dbReference type="PROSITE" id="PS51931">
    <property type="entry name" value="BMC_CP"/>
    <property type="match status" value="1"/>
</dbReference>
<evidence type="ECO:0000259" key="3">
    <source>
        <dbReference type="PROSITE" id="PS51931"/>
    </source>
</evidence>
<name>A0A2S7ZPZ1_9FIRM</name>
<dbReference type="InterPro" id="IPR044870">
    <property type="entry name" value="BMC_CP"/>
</dbReference>
<dbReference type="AlphaFoldDB" id="A0A2S7ZPZ1"/>
<evidence type="ECO:0000256" key="1">
    <source>
        <dbReference type="ARBA" id="ARBA00024322"/>
    </source>
</evidence>
<comment type="caution">
    <text evidence="4">The sequence shown here is derived from an EMBL/GenBank/DDBJ whole genome shotgun (WGS) entry which is preliminary data.</text>
</comment>
<dbReference type="PIRSF" id="PIRSF012290">
    <property type="entry name" value="EutL_PduB"/>
    <property type="match status" value="1"/>
</dbReference>
<dbReference type="Pfam" id="PF00936">
    <property type="entry name" value="BMC"/>
    <property type="match status" value="2"/>
</dbReference>
<dbReference type="InterPro" id="IPR009193">
    <property type="entry name" value="EutL_PduB"/>
</dbReference>
<proteinExistence type="predicted"/>
<accession>A0A2S7ZPZ1</accession>
<dbReference type="STRING" id="1110546.GCA_001078375_00105"/>
<dbReference type="RefSeq" id="WP_105092753.1">
    <property type="nucleotide sequence ID" value="NZ_PPDF01000008.1"/>
</dbReference>
<dbReference type="GO" id="GO:0031469">
    <property type="term" value="C:bacterial microcompartment"/>
    <property type="evidence" value="ECO:0007669"/>
    <property type="project" value="UniProtKB-SubCell"/>
</dbReference>
<evidence type="ECO:0000313" key="4">
    <source>
        <dbReference type="EMBL" id="PQL25316.1"/>
    </source>
</evidence>
<dbReference type="InterPro" id="IPR030984">
    <property type="entry name" value="PduB"/>
</dbReference>
<sequence length="283" mass="29279">MTDTKGMVDEILRRVLMRIDDAGLGDVTTGVTTTASCACGSSAVITPSISQLQTSIITEHVGSTITGDTIGLVIANVDSQVLEAMKLTKSYRSIGILGSRTGAGPQIMAADEAVKATNTEIVSIEFARDMKGGAGAGSLIIFGGDDVSDVRRSVEVALRELERTFSEVYMNEAGHVEVQYTARAGEALVTAFGTPEGKAFGLIVGAPAAIGVVMADTAVKSANVDVVGYRSPSSSAMSNEVILQICGDSGAVKQAVKTARDVGLALLETMGEQPKNKGNAYII</sequence>
<dbReference type="SMART" id="SM00877">
    <property type="entry name" value="BMC"/>
    <property type="match status" value="2"/>
</dbReference>
<evidence type="ECO:0000313" key="5">
    <source>
        <dbReference type="Proteomes" id="UP000238877"/>
    </source>
</evidence>
<dbReference type="NCBIfam" id="NF011944">
    <property type="entry name" value="PRK15415.1"/>
    <property type="match status" value="1"/>
</dbReference>